<dbReference type="InterPro" id="IPR017896">
    <property type="entry name" value="4Fe4S_Fe-S-bd"/>
</dbReference>
<dbReference type="Pfam" id="PF12838">
    <property type="entry name" value="Fer4_7"/>
    <property type="match status" value="1"/>
</dbReference>
<dbReference type="Proteomes" id="UP000060043">
    <property type="component" value="Chromosome"/>
</dbReference>
<dbReference type="OMA" id="GICANTC"/>
<dbReference type="FunFam" id="3.30.70.3270:FF:000014">
    <property type="entry name" value="NADH dehydrogenase subunit I (NuoI)"/>
    <property type="match status" value="1"/>
</dbReference>
<dbReference type="OrthoDB" id="23833at2157"/>
<keyword evidence="4" id="KW-0408">Iron</keyword>
<gene>
    <name evidence="7" type="ORF">ATY89_06400</name>
    <name evidence="8" type="ORF">ATZ20_09425</name>
</gene>
<accession>A0A0U3FYL0</accession>
<feature type="domain" description="4Fe-4S ferredoxin-type" evidence="6">
    <location>
        <begin position="53"/>
        <end position="82"/>
    </location>
</feature>
<dbReference type="RefSeq" id="WP_011279126.1">
    <property type="nucleotide sequence ID" value="NZ_BHWZ01000006.1"/>
</dbReference>
<evidence type="ECO:0000256" key="1">
    <source>
        <dbReference type="ARBA" id="ARBA00022485"/>
    </source>
</evidence>
<dbReference type="InterPro" id="IPR017900">
    <property type="entry name" value="4Fe4S_Fe_S_CS"/>
</dbReference>
<keyword evidence="1" id="KW-0004">4Fe-4S</keyword>
<dbReference type="PANTHER" id="PTHR10849:SF35">
    <property type="entry name" value="FORMATE HYDROGENLYASE SUBUNIT 6-RELATED"/>
    <property type="match status" value="1"/>
</dbReference>
<dbReference type="SUPFAM" id="SSF54862">
    <property type="entry name" value="4Fe-4S ferredoxins"/>
    <property type="match status" value="1"/>
</dbReference>
<dbReference type="InterPro" id="IPR010226">
    <property type="entry name" value="NADH_quinone_OxRdtase_chainI"/>
</dbReference>
<dbReference type="STRING" id="1435377.SUSAZ_11030"/>
<dbReference type="GO" id="GO:0046872">
    <property type="term" value="F:metal ion binding"/>
    <property type="evidence" value="ECO:0007669"/>
    <property type="project" value="UniProtKB-KW"/>
</dbReference>
<dbReference type="PROSITE" id="PS00198">
    <property type="entry name" value="4FE4S_FER_1"/>
    <property type="match status" value="1"/>
</dbReference>
<dbReference type="PaxDb" id="1435377-SUSAZ_11030"/>
<evidence type="ECO:0000256" key="4">
    <source>
        <dbReference type="ARBA" id="ARBA00023004"/>
    </source>
</evidence>
<evidence type="ECO:0000313" key="10">
    <source>
        <dbReference type="Proteomes" id="UP000065473"/>
    </source>
</evidence>
<sequence length="165" mass="18804">MDQVKEYKKDNPLKAFVDHLQAVGTGLKYAVRPQRITLKYPEEAISLPTGYRGMIRLYKDICIGCTLCALICPADAMKMTTEAGKKLPVINYGRCVFCGFCVDVCPVDALRETRVHDTIFTNRRDLVFRPDKFDQAYDEPPAEKVVRRVKPIIDENKGIKYVPDE</sequence>
<protein>
    <submittedName>
        <fullName evidence="8">NADH dehydrogenase</fullName>
    </submittedName>
</protein>
<keyword evidence="5" id="KW-0411">Iron-sulfur</keyword>
<evidence type="ECO:0000259" key="6">
    <source>
        <dbReference type="PROSITE" id="PS51379"/>
    </source>
</evidence>
<dbReference type="GO" id="GO:0009060">
    <property type="term" value="P:aerobic respiration"/>
    <property type="evidence" value="ECO:0007669"/>
    <property type="project" value="TreeGrafter"/>
</dbReference>
<proteinExistence type="predicted"/>
<dbReference type="Proteomes" id="UP000065473">
    <property type="component" value="Chromosome"/>
</dbReference>
<evidence type="ECO:0000256" key="5">
    <source>
        <dbReference type="ARBA" id="ARBA00023014"/>
    </source>
</evidence>
<dbReference type="NCBIfam" id="NF004541">
    <property type="entry name" value="PRK05888.2-2"/>
    <property type="match status" value="1"/>
</dbReference>
<dbReference type="GO" id="GO:0003954">
    <property type="term" value="F:NADH dehydrogenase activity"/>
    <property type="evidence" value="ECO:0007669"/>
    <property type="project" value="TreeGrafter"/>
</dbReference>
<dbReference type="AlphaFoldDB" id="A0A0U3FYL0"/>
<dbReference type="PROSITE" id="PS51379">
    <property type="entry name" value="4FE4S_FER_2"/>
    <property type="match status" value="2"/>
</dbReference>
<dbReference type="EMBL" id="CP013695">
    <property type="protein sequence ID" value="ALU32339.1"/>
    <property type="molecule type" value="Genomic_DNA"/>
</dbReference>
<dbReference type="EMBL" id="CP013694">
    <property type="protein sequence ID" value="ALU29606.1"/>
    <property type="molecule type" value="Genomic_DNA"/>
</dbReference>
<organism evidence="8 9">
    <name type="scientific">Sulfolobus acidocaldarius</name>
    <dbReference type="NCBI Taxonomy" id="2285"/>
    <lineage>
        <taxon>Archaea</taxon>
        <taxon>Thermoproteota</taxon>
        <taxon>Thermoprotei</taxon>
        <taxon>Sulfolobales</taxon>
        <taxon>Sulfolobaceae</taxon>
        <taxon>Sulfolobus</taxon>
    </lineage>
</organism>
<dbReference type="Gene3D" id="3.30.70.3270">
    <property type="match status" value="1"/>
</dbReference>
<dbReference type="PANTHER" id="PTHR10849">
    <property type="entry name" value="NADH DEHYDROGENASE UBIQUINONE IRON-SULFUR PROTEIN 8, MITOCHONDRIAL"/>
    <property type="match status" value="1"/>
</dbReference>
<keyword evidence="3" id="KW-0677">Repeat</keyword>
<evidence type="ECO:0000313" key="9">
    <source>
        <dbReference type="Proteomes" id="UP000060043"/>
    </source>
</evidence>
<name>A0A0U3FYL0_9CREN</name>
<keyword evidence="2" id="KW-0479">Metal-binding</keyword>
<dbReference type="GeneID" id="14552851"/>
<evidence type="ECO:0000256" key="2">
    <source>
        <dbReference type="ARBA" id="ARBA00022723"/>
    </source>
</evidence>
<evidence type="ECO:0000313" key="8">
    <source>
        <dbReference type="EMBL" id="ALU32339.1"/>
    </source>
</evidence>
<reference evidence="9 10" key="1">
    <citation type="submission" date="2015-12" db="EMBL/GenBank/DDBJ databases">
        <title>A stable core within a dynamic pangenome in Sulfolobus acidocaldarius.</title>
        <authorList>
            <person name="Anderson R."/>
            <person name="Kouris A."/>
            <person name="Seward C."/>
            <person name="Campbell K."/>
            <person name="Whitaker R."/>
        </authorList>
    </citation>
    <scope>NUCLEOTIDE SEQUENCE [LARGE SCALE GENOMIC DNA]</scope>
    <source>
        <strain evidence="7 10">GG12-C01-09</strain>
        <strain evidence="8 9">NG05B_CO5_07</strain>
    </source>
</reference>
<evidence type="ECO:0000256" key="3">
    <source>
        <dbReference type="ARBA" id="ARBA00022737"/>
    </source>
</evidence>
<dbReference type="NCBIfam" id="TIGR01971">
    <property type="entry name" value="NuoI"/>
    <property type="match status" value="1"/>
</dbReference>
<evidence type="ECO:0000313" key="7">
    <source>
        <dbReference type="EMBL" id="ALU29606.1"/>
    </source>
</evidence>
<dbReference type="GO" id="GO:0016020">
    <property type="term" value="C:membrane"/>
    <property type="evidence" value="ECO:0007669"/>
    <property type="project" value="InterPro"/>
</dbReference>
<dbReference type="GO" id="GO:0051539">
    <property type="term" value="F:4 iron, 4 sulfur cluster binding"/>
    <property type="evidence" value="ECO:0007669"/>
    <property type="project" value="UniProtKB-KW"/>
</dbReference>
<feature type="domain" description="4Fe-4S ferredoxin-type" evidence="6">
    <location>
        <begin position="86"/>
        <end position="115"/>
    </location>
</feature>